<dbReference type="Pfam" id="PF07037">
    <property type="entry name" value="YfeC-like"/>
    <property type="match status" value="1"/>
</dbReference>
<dbReference type="InterPro" id="IPR009061">
    <property type="entry name" value="DNA-bd_dom_put_sf"/>
</dbReference>
<organism evidence="1 2">
    <name type="scientific">Kluyvera intermedia</name>
    <name type="common">Enterobacter intermedius</name>
    <dbReference type="NCBI Taxonomy" id="61648"/>
    <lineage>
        <taxon>Bacteria</taxon>
        <taxon>Pseudomonadati</taxon>
        <taxon>Pseudomonadota</taxon>
        <taxon>Gammaproteobacteria</taxon>
        <taxon>Enterobacterales</taxon>
        <taxon>Enterobacteriaceae</taxon>
        <taxon>Kluyvera</taxon>
    </lineage>
</organism>
<protein>
    <submittedName>
        <fullName evidence="1">DNA-binding transcriptional regulator</fullName>
    </submittedName>
</protein>
<reference evidence="1" key="1">
    <citation type="journal article" date="2018" name="Genome Biol.">
        <title>SKESA: strategic k-mer extension for scrupulous assemblies.</title>
        <authorList>
            <person name="Souvorov A."/>
            <person name="Agarwala R."/>
            <person name="Lipman D.J."/>
        </authorList>
    </citation>
    <scope>NUCLEOTIDE SEQUENCE</scope>
    <source>
        <strain evidence="1">CAVp300</strain>
    </source>
</reference>
<name>A0A9P3T2P3_KLUIN</name>
<sequence length="131" mass="14899">MKLPDKMTTEELADFLGVAKQTVNRWIREQKWSTENLPGVKGGRARLIHIDKNVRHFIMKTPTMRQRHAPAAMAEPFPQYEADKQTSALLKINGVLQNMTPHEQERLAVLLAREGIQGFLQRLGITAIDAE</sequence>
<evidence type="ECO:0000313" key="2">
    <source>
        <dbReference type="Proteomes" id="UP000867740"/>
    </source>
</evidence>
<dbReference type="AlphaFoldDB" id="A0A9P3T2P3"/>
<dbReference type="RefSeq" id="WP_047369368.1">
    <property type="nucleotide sequence ID" value="NZ_CABMNU010000005.1"/>
</dbReference>
<dbReference type="GO" id="GO:0003677">
    <property type="term" value="F:DNA binding"/>
    <property type="evidence" value="ECO:0007669"/>
    <property type="project" value="UniProtKB-KW"/>
</dbReference>
<dbReference type="Proteomes" id="UP000867740">
    <property type="component" value="Unassembled WGS sequence"/>
</dbReference>
<reference evidence="1" key="2">
    <citation type="submission" date="2020-10" db="EMBL/GenBank/DDBJ databases">
        <authorList>
            <consortium name="NCBI Pathogen Detection Project"/>
        </authorList>
    </citation>
    <scope>NUCLEOTIDE SEQUENCE</scope>
    <source>
        <strain evidence="1">CAVp300</strain>
    </source>
</reference>
<dbReference type="EMBL" id="DACSUM010000001">
    <property type="protein sequence ID" value="HAT3579808.1"/>
    <property type="molecule type" value="Genomic_DNA"/>
</dbReference>
<evidence type="ECO:0000313" key="1">
    <source>
        <dbReference type="EMBL" id="HAT3579808.1"/>
    </source>
</evidence>
<keyword evidence="1" id="KW-0238">DNA-binding</keyword>
<dbReference type="SUPFAM" id="SSF46955">
    <property type="entry name" value="Putative DNA-binding domain"/>
    <property type="match status" value="1"/>
</dbReference>
<proteinExistence type="predicted"/>
<comment type="caution">
    <text evidence="1">The sequence shown here is derived from an EMBL/GenBank/DDBJ whole genome shotgun (WGS) entry which is preliminary data.</text>
</comment>
<dbReference type="InterPro" id="IPR010749">
    <property type="entry name" value="YfeC-like"/>
</dbReference>
<gene>
    <name evidence="1" type="ORF">I8531_000043</name>
</gene>
<accession>A0A9P3T2P3</accession>